<protein>
    <recommendedName>
        <fullName evidence="3">Isochorismatase-like domain-containing protein</fullName>
    </recommendedName>
</protein>
<dbReference type="GO" id="GO:0016787">
    <property type="term" value="F:hydrolase activity"/>
    <property type="evidence" value="ECO:0007669"/>
    <property type="project" value="UniProtKB-KW"/>
</dbReference>
<name>A0A1L9R842_ASPWE</name>
<dbReference type="VEuPathDB" id="FungiDB:ASPWEDRAFT_54374"/>
<dbReference type="Pfam" id="PF00857">
    <property type="entry name" value="Isochorismatase"/>
    <property type="match status" value="1"/>
</dbReference>
<dbReference type="InterPro" id="IPR050272">
    <property type="entry name" value="Isochorismatase-like_hydrls"/>
</dbReference>
<dbReference type="Proteomes" id="UP000184383">
    <property type="component" value="Unassembled WGS sequence"/>
</dbReference>
<reference evidence="5" key="1">
    <citation type="journal article" date="2017" name="Genome Biol.">
        <title>Comparative genomics reveals high biological diversity and specific adaptations in the industrially and medically important fungal genus Aspergillus.</title>
        <authorList>
            <person name="de Vries R.P."/>
            <person name="Riley R."/>
            <person name="Wiebenga A."/>
            <person name="Aguilar-Osorio G."/>
            <person name="Amillis S."/>
            <person name="Uchima C.A."/>
            <person name="Anderluh G."/>
            <person name="Asadollahi M."/>
            <person name="Askin M."/>
            <person name="Barry K."/>
            <person name="Battaglia E."/>
            <person name="Bayram O."/>
            <person name="Benocci T."/>
            <person name="Braus-Stromeyer S.A."/>
            <person name="Caldana C."/>
            <person name="Canovas D."/>
            <person name="Cerqueira G.C."/>
            <person name="Chen F."/>
            <person name="Chen W."/>
            <person name="Choi C."/>
            <person name="Clum A."/>
            <person name="Dos Santos R.A."/>
            <person name="Damasio A.R."/>
            <person name="Diallinas G."/>
            <person name="Emri T."/>
            <person name="Fekete E."/>
            <person name="Flipphi M."/>
            <person name="Freyberg S."/>
            <person name="Gallo A."/>
            <person name="Gournas C."/>
            <person name="Habgood R."/>
            <person name="Hainaut M."/>
            <person name="Harispe M.L."/>
            <person name="Henrissat B."/>
            <person name="Hilden K.S."/>
            <person name="Hope R."/>
            <person name="Hossain A."/>
            <person name="Karabika E."/>
            <person name="Karaffa L."/>
            <person name="Karanyi Z."/>
            <person name="Krasevec N."/>
            <person name="Kuo A."/>
            <person name="Kusch H."/>
            <person name="LaButti K."/>
            <person name="Lagendijk E.L."/>
            <person name="Lapidus A."/>
            <person name="Levasseur A."/>
            <person name="Lindquist E."/>
            <person name="Lipzen A."/>
            <person name="Logrieco A.F."/>
            <person name="MacCabe A."/>
            <person name="Maekelae M.R."/>
            <person name="Malavazi I."/>
            <person name="Melin P."/>
            <person name="Meyer V."/>
            <person name="Mielnichuk N."/>
            <person name="Miskei M."/>
            <person name="Molnar A.P."/>
            <person name="Mule G."/>
            <person name="Ngan C.Y."/>
            <person name="Orejas M."/>
            <person name="Orosz E."/>
            <person name="Ouedraogo J.P."/>
            <person name="Overkamp K.M."/>
            <person name="Park H.-S."/>
            <person name="Perrone G."/>
            <person name="Piumi F."/>
            <person name="Punt P.J."/>
            <person name="Ram A.F."/>
            <person name="Ramon A."/>
            <person name="Rauscher S."/>
            <person name="Record E."/>
            <person name="Riano-Pachon D.M."/>
            <person name="Robert V."/>
            <person name="Roehrig J."/>
            <person name="Ruller R."/>
            <person name="Salamov A."/>
            <person name="Salih N.S."/>
            <person name="Samson R.A."/>
            <person name="Sandor E."/>
            <person name="Sanguinetti M."/>
            <person name="Schuetze T."/>
            <person name="Sepcic K."/>
            <person name="Shelest E."/>
            <person name="Sherlock G."/>
            <person name="Sophianopoulou V."/>
            <person name="Squina F.M."/>
            <person name="Sun H."/>
            <person name="Susca A."/>
            <person name="Todd R.B."/>
            <person name="Tsang A."/>
            <person name="Unkles S.E."/>
            <person name="van de Wiele N."/>
            <person name="van Rossen-Uffink D."/>
            <person name="Oliveira J.V."/>
            <person name="Vesth T.C."/>
            <person name="Visser J."/>
            <person name="Yu J.-H."/>
            <person name="Zhou M."/>
            <person name="Andersen M.R."/>
            <person name="Archer D.B."/>
            <person name="Baker S.E."/>
            <person name="Benoit I."/>
            <person name="Brakhage A.A."/>
            <person name="Braus G.H."/>
            <person name="Fischer R."/>
            <person name="Frisvad J.C."/>
            <person name="Goldman G.H."/>
            <person name="Houbraken J."/>
            <person name="Oakley B."/>
            <person name="Pocsi I."/>
            <person name="Scazzocchio C."/>
            <person name="Seiboth B."/>
            <person name="vanKuyk P.A."/>
            <person name="Wortman J."/>
            <person name="Dyer P.S."/>
            <person name="Grigoriev I.V."/>
        </authorList>
    </citation>
    <scope>NUCLEOTIDE SEQUENCE [LARGE SCALE GENOMIC DNA]</scope>
    <source>
        <strain evidence="5">DTO 134E9</strain>
    </source>
</reference>
<evidence type="ECO:0000259" key="3">
    <source>
        <dbReference type="Pfam" id="PF00857"/>
    </source>
</evidence>
<dbReference type="AlphaFoldDB" id="A0A1L9R842"/>
<dbReference type="InterPro" id="IPR036380">
    <property type="entry name" value="Isochorismatase-like_sf"/>
</dbReference>
<dbReference type="OrthoDB" id="1739143at2759"/>
<dbReference type="GeneID" id="63753894"/>
<dbReference type="InterPro" id="IPR000868">
    <property type="entry name" value="Isochorismatase-like_dom"/>
</dbReference>
<dbReference type="PANTHER" id="PTHR43540">
    <property type="entry name" value="PEROXYUREIDOACRYLATE/UREIDOACRYLATE AMIDOHYDROLASE-RELATED"/>
    <property type="match status" value="1"/>
</dbReference>
<dbReference type="EMBL" id="KV878216">
    <property type="protein sequence ID" value="OJJ31092.1"/>
    <property type="molecule type" value="Genomic_DNA"/>
</dbReference>
<sequence length="188" mass="20791">MGKTVLLVLDVQNGVIQLLKNMDTYLDRLAPIIETARDKSIKIIYVTTAFRPDYPDLHPRNPSAPRVMPSKMFLEGDASVEIHPSVTPVQGDVIITKRRVSSFTGTELDLVLRSLGAEHLVLAGLSTSGAVLSTVRQGADLDYSLTVLEDLCRDRDYELHDVLMKKVIARQAQVVSSAQLLHEDEALK</sequence>
<accession>A0A1L9R842</accession>
<dbReference type="CDD" id="cd00431">
    <property type="entry name" value="cysteine_hydrolases"/>
    <property type="match status" value="1"/>
</dbReference>
<keyword evidence="2" id="KW-0378">Hydrolase</keyword>
<dbReference type="RefSeq" id="XP_040684769.1">
    <property type="nucleotide sequence ID" value="XM_040838046.1"/>
</dbReference>
<keyword evidence="5" id="KW-1185">Reference proteome</keyword>
<dbReference type="SUPFAM" id="SSF52499">
    <property type="entry name" value="Isochorismatase-like hydrolases"/>
    <property type="match status" value="1"/>
</dbReference>
<evidence type="ECO:0000313" key="5">
    <source>
        <dbReference type="Proteomes" id="UP000184383"/>
    </source>
</evidence>
<gene>
    <name evidence="4" type="ORF">ASPWEDRAFT_54374</name>
</gene>
<proteinExistence type="inferred from homology"/>
<organism evidence="4 5">
    <name type="scientific">Aspergillus wentii DTO 134E9</name>
    <dbReference type="NCBI Taxonomy" id="1073089"/>
    <lineage>
        <taxon>Eukaryota</taxon>
        <taxon>Fungi</taxon>
        <taxon>Dikarya</taxon>
        <taxon>Ascomycota</taxon>
        <taxon>Pezizomycotina</taxon>
        <taxon>Eurotiomycetes</taxon>
        <taxon>Eurotiomycetidae</taxon>
        <taxon>Eurotiales</taxon>
        <taxon>Aspergillaceae</taxon>
        <taxon>Aspergillus</taxon>
        <taxon>Aspergillus subgen. Cremei</taxon>
    </lineage>
</organism>
<dbReference type="PANTHER" id="PTHR43540:SF1">
    <property type="entry name" value="ISOCHORISMATASE HYDROLASE"/>
    <property type="match status" value="1"/>
</dbReference>
<feature type="domain" description="Isochorismatase-like" evidence="3">
    <location>
        <begin position="4"/>
        <end position="179"/>
    </location>
</feature>
<evidence type="ECO:0000313" key="4">
    <source>
        <dbReference type="EMBL" id="OJJ31092.1"/>
    </source>
</evidence>
<comment type="similarity">
    <text evidence="1">Belongs to the isochorismatase family.</text>
</comment>
<evidence type="ECO:0000256" key="1">
    <source>
        <dbReference type="ARBA" id="ARBA00006336"/>
    </source>
</evidence>
<evidence type="ECO:0000256" key="2">
    <source>
        <dbReference type="ARBA" id="ARBA00022801"/>
    </source>
</evidence>
<dbReference type="Gene3D" id="3.40.50.850">
    <property type="entry name" value="Isochorismatase-like"/>
    <property type="match status" value="1"/>
</dbReference>